<feature type="active site" description="Proton acceptor" evidence="4">
    <location>
        <position position="247"/>
    </location>
</feature>
<evidence type="ECO:0000256" key="2">
    <source>
        <dbReference type="ARBA" id="ARBA00022679"/>
    </source>
</evidence>
<dbReference type="SUPFAM" id="SSF46785">
    <property type="entry name" value="Winged helix' DNA-binding domain"/>
    <property type="match status" value="1"/>
</dbReference>
<accession>A0AAU8HFC9</accession>
<dbReference type="Gene3D" id="1.10.10.10">
    <property type="entry name" value="Winged helix-like DNA-binding domain superfamily/Winged helix DNA-binding domain"/>
    <property type="match status" value="1"/>
</dbReference>
<sequence length="338" mass="35773">MSTPTGSAHERMMRLLHAPVITQALAVAAELRLADLVAEGPRDVKDLADASGTDPGALHRVLRALAAEGVFTETAAGTFAATPLSDTLRGGADSLRDWARLWGLPERNAALGALRHSVRTGQPSFPHLYGTSWWTHLATHPEQAAIFAGAMGDLSRRLHAATLDAYDLSDVSLVVDVGGGHGHLVAELLRRHPRLRAVLLDQPAVVARAAAVLGPAGVADRAETVGGDFFTAVPPGADVYLMSMILHDWDDERAATLLGAVRRAMRDDSVLLVVDAIVPAGDVPHDGKIRDLIMLTLHPGRERTEAEFAALFAGSGLRLTETREVGASTGLLVARPAD</sequence>
<feature type="domain" description="O-methyltransferase C-terminal" evidence="5">
    <location>
        <begin position="114"/>
        <end position="317"/>
    </location>
</feature>
<reference evidence="7" key="1">
    <citation type="submission" date="2024-01" db="EMBL/GenBank/DDBJ databases">
        <title>The genome sequence of Micromonospora mangrovi CCTCC AA 2012012.</title>
        <authorList>
            <person name="Gao J."/>
        </authorList>
    </citation>
    <scope>NUCLEOTIDE SEQUENCE</scope>
    <source>
        <strain evidence="7">CCTCC AA 2012012</strain>
    </source>
</reference>
<gene>
    <name evidence="8" type="ORF">ABUL08_28610</name>
    <name evidence="7" type="ORF">VK199_28525</name>
</gene>
<keyword evidence="2" id="KW-0808">Transferase</keyword>
<keyword evidence="1 8" id="KW-0489">Methyltransferase</keyword>
<name>A0AAU8HFC9_9ACTN</name>
<dbReference type="PANTHER" id="PTHR43712">
    <property type="entry name" value="PUTATIVE (AFU_ORTHOLOGUE AFUA_4G14580)-RELATED"/>
    <property type="match status" value="1"/>
</dbReference>
<dbReference type="GO" id="GO:0008171">
    <property type="term" value="F:O-methyltransferase activity"/>
    <property type="evidence" value="ECO:0007669"/>
    <property type="project" value="InterPro"/>
</dbReference>
<dbReference type="InterPro" id="IPR036388">
    <property type="entry name" value="WH-like_DNA-bd_sf"/>
</dbReference>
<dbReference type="PANTHER" id="PTHR43712:SF2">
    <property type="entry name" value="O-METHYLTRANSFERASE CICE"/>
    <property type="match status" value="1"/>
</dbReference>
<dbReference type="GO" id="GO:0032259">
    <property type="term" value="P:methylation"/>
    <property type="evidence" value="ECO:0007669"/>
    <property type="project" value="UniProtKB-KW"/>
</dbReference>
<dbReference type="SUPFAM" id="SSF53335">
    <property type="entry name" value="S-adenosyl-L-methionine-dependent methyltransferases"/>
    <property type="match status" value="1"/>
</dbReference>
<dbReference type="Pfam" id="PF00891">
    <property type="entry name" value="Methyltransf_2"/>
    <property type="match status" value="1"/>
</dbReference>
<evidence type="ECO:0000256" key="3">
    <source>
        <dbReference type="ARBA" id="ARBA00022691"/>
    </source>
</evidence>
<evidence type="ECO:0000313" key="7">
    <source>
        <dbReference type="EMBL" id="XBP93484.1"/>
    </source>
</evidence>
<dbReference type="InterPro" id="IPR001077">
    <property type="entry name" value="COMT_C"/>
</dbReference>
<dbReference type="Gene3D" id="3.40.50.150">
    <property type="entry name" value="Vaccinia Virus protein VP39"/>
    <property type="match status" value="1"/>
</dbReference>
<dbReference type="InterPro" id="IPR029063">
    <property type="entry name" value="SAM-dependent_MTases_sf"/>
</dbReference>
<dbReference type="InterPro" id="IPR036390">
    <property type="entry name" value="WH_DNA-bd_sf"/>
</dbReference>
<dbReference type="PROSITE" id="PS51683">
    <property type="entry name" value="SAM_OMT_II"/>
    <property type="match status" value="1"/>
</dbReference>
<evidence type="ECO:0000259" key="5">
    <source>
        <dbReference type="Pfam" id="PF00891"/>
    </source>
</evidence>
<reference evidence="8" key="2">
    <citation type="submission" date="2024-06" db="EMBL/GenBank/DDBJ databases">
        <title>Micromonospora mangrovi CCTCC AA 2012012 genome sequences.</title>
        <authorList>
            <person name="Gao J."/>
        </authorList>
    </citation>
    <scope>NUCLEOTIDE SEQUENCE</scope>
    <source>
        <strain evidence="8">CCTCC AA 2012012</strain>
    </source>
</reference>
<feature type="domain" description="O-methyltransferase dimerisation" evidence="6">
    <location>
        <begin position="13"/>
        <end position="88"/>
    </location>
</feature>
<protein>
    <submittedName>
        <fullName evidence="8">Methyltransferase</fullName>
    </submittedName>
</protein>
<dbReference type="EMBL" id="CP157762">
    <property type="protein sequence ID" value="XBP93484.1"/>
    <property type="molecule type" value="Genomic_DNA"/>
</dbReference>
<evidence type="ECO:0000313" key="8">
    <source>
        <dbReference type="EMBL" id="XCH74182.1"/>
    </source>
</evidence>
<dbReference type="EMBL" id="CP159342">
    <property type="protein sequence ID" value="XCH74182.1"/>
    <property type="molecule type" value="Genomic_DNA"/>
</dbReference>
<proteinExistence type="predicted"/>
<dbReference type="GO" id="GO:0046983">
    <property type="term" value="F:protein dimerization activity"/>
    <property type="evidence" value="ECO:0007669"/>
    <property type="project" value="InterPro"/>
</dbReference>
<dbReference type="InterPro" id="IPR012967">
    <property type="entry name" value="COMT_dimerisation"/>
</dbReference>
<evidence type="ECO:0000256" key="4">
    <source>
        <dbReference type="PIRSR" id="PIRSR005739-1"/>
    </source>
</evidence>
<dbReference type="RefSeq" id="WP_350933148.1">
    <property type="nucleotide sequence ID" value="NZ_CP157762.1"/>
</dbReference>
<dbReference type="Pfam" id="PF08100">
    <property type="entry name" value="Dimerisation"/>
    <property type="match status" value="1"/>
</dbReference>
<dbReference type="AlphaFoldDB" id="A0AAU8HFC9"/>
<evidence type="ECO:0000259" key="6">
    <source>
        <dbReference type="Pfam" id="PF08100"/>
    </source>
</evidence>
<dbReference type="Gene3D" id="1.10.287.1350">
    <property type="match status" value="1"/>
</dbReference>
<organism evidence="8">
    <name type="scientific">Micromonospora sp. CCTCC AA 2012012</name>
    <dbReference type="NCBI Taxonomy" id="3111921"/>
    <lineage>
        <taxon>Bacteria</taxon>
        <taxon>Bacillati</taxon>
        <taxon>Actinomycetota</taxon>
        <taxon>Actinomycetes</taxon>
        <taxon>Micromonosporales</taxon>
        <taxon>Micromonosporaceae</taxon>
        <taxon>Micromonospora</taxon>
    </lineage>
</organism>
<evidence type="ECO:0000256" key="1">
    <source>
        <dbReference type="ARBA" id="ARBA00022603"/>
    </source>
</evidence>
<dbReference type="InterPro" id="IPR016461">
    <property type="entry name" value="COMT-like"/>
</dbReference>
<keyword evidence="3" id="KW-0949">S-adenosyl-L-methionine</keyword>
<dbReference type="PIRSF" id="PIRSF005739">
    <property type="entry name" value="O-mtase"/>
    <property type="match status" value="1"/>
</dbReference>